<keyword evidence="2" id="KW-1185">Reference proteome</keyword>
<gene>
    <name evidence="1" type="ORF">PsYK624_012860</name>
</gene>
<reference evidence="1 2" key="1">
    <citation type="submission" date="2021-08" db="EMBL/GenBank/DDBJ databases">
        <title>Draft Genome Sequence of Phanerochaete sordida strain YK-624.</title>
        <authorList>
            <person name="Mori T."/>
            <person name="Dohra H."/>
            <person name="Suzuki T."/>
            <person name="Kawagishi H."/>
            <person name="Hirai H."/>
        </authorList>
    </citation>
    <scope>NUCLEOTIDE SEQUENCE [LARGE SCALE GENOMIC DNA]</scope>
    <source>
        <strain evidence="1 2">YK-624</strain>
    </source>
</reference>
<evidence type="ECO:0000313" key="1">
    <source>
        <dbReference type="EMBL" id="GJE85208.1"/>
    </source>
</evidence>
<dbReference type="AlphaFoldDB" id="A0A9P3FZ19"/>
<dbReference type="EMBL" id="BPQB01000002">
    <property type="protein sequence ID" value="GJE85208.1"/>
    <property type="molecule type" value="Genomic_DNA"/>
</dbReference>
<evidence type="ECO:0000313" key="2">
    <source>
        <dbReference type="Proteomes" id="UP000703269"/>
    </source>
</evidence>
<protein>
    <submittedName>
        <fullName evidence="1">Uncharacterized protein</fullName>
    </submittedName>
</protein>
<accession>A0A9P3FZ19</accession>
<dbReference type="Proteomes" id="UP000703269">
    <property type="component" value="Unassembled WGS sequence"/>
</dbReference>
<name>A0A9P3FZ19_9APHY</name>
<comment type="caution">
    <text evidence="1">The sequence shown here is derived from an EMBL/GenBank/DDBJ whole genome shotgun (WGS) entry which is preliminary data.</text>
</comment>
<sequence length="67" mass="7188">MSLSVEGVAGLAGSSNEIQGPRLCGFACGLRVRVSCRNLAEWSVPRFGLFTSIRLTRCITDAVEDLT</sequence>
<proteinExistence type="predicted"/>
<organism evidence="1 2">
    <name type="scientific">Phanerochaete sordida</name>
    <dbReference type="NCBI Taxonomy" id="48140"/>
    <lineage>
        <taxon>Eukaryota</taxon>
        <taxon>Fungi</taxon>
        <taxon>Dikarya</taxon>
        <taxon>Basidiomycota</taxon>
        <taxon>Agaricomycotina</taxon>
        <taxon>Agaricomycetes</taxon>
        <taxon>Polyporales</taxon>
        <taxon>Phanerochaetaceae</taxon>
        <taxon>Phanerochaete</taxon>
    </lineage>
</organism>